<dbReference type="Proteomes" id="UP000321617">
    <property type="component" value="Unassembled WGS sequence"/>
</dbReference>
<name>A0A562V1D1_9ACTN</name>
<keyword evidence="1" id="KW-1133">Transmembrane helix</keyword>
<dbReference type="EMBL" id="VLLL01000006">
    <property type="protein sequence ID" value="TWJ11655.1"/>
    <property type="molecule type" value="Genomic_DNA"/>
</dbReference>
<accession>A0A562V1D1</accession>
<feature type="transmembrane region" description="Helical" evidence="1">
    <location>
        <begin position="116"/>
        <end position="141"/>
    </location>
</feature>
<organism evidence="2 3">
    <name type="scientific">Stackebrandtia albiflava</name>
    <dbReference type="NCBI Taxonomy" id="406432"/>
    <lineage>
        <taxon>Bacteria</taxon>
        <taxon>Bacillati</taxon>
        <taxon>Actinomycetota</taxon>
        <taxon>Actinomycetes</taxon>
        <taxon>Glycomycetales</taxon>
        <taxon>Glycomycetaceae</taxon>
        <taxon>Stackebrandtia</taxon>
    </lineage>
</organism>
<proteinExistence type="predicted"/>
<dbReference type="Pfam" id="PF22564">
    <property type="entry name" value="HAAS"/>
    <property type="match status" value="1"/>
</dbReference>
<keyword evidence="1" id="KW-0472">Membrane</keyword>
<dbReference type="OrthoDB" id="3171769at2"/>
<sequence length="310" mass="33984">MSTDTLTERYVREVVKRLPADQRDDVADELRATIADTVDAHGGDPAAAEHAVLTDMGDPIRLAARYADRPVALIGPVFYPAYIRLLKLLLSMVLPVVTVLMMTLEFFDGGDIGQVIGAGVGAALSVGAQMIAWLTVVFALVDRAGGRDAYKPTEWTPDDLPELRATDDNRTTVIAAAVWNLVLAGLIVWQHTAPTRLGGLRVEVMHPDLWSGMVWPMLAGLVGMAIVEVLRIAARRWTYGLATAYSAAGLVFALPLAWVLYRREFFNPEFLALFNEEFTVMDEFYTVAAIGVLAVVVAEILRRFMAAHRS</sequence>
<evidence type="ECO:0000313" key="2">
    <source>
        <dbReference type="EMBL" id="TWJ11655.1"/>
    </source>
</evidence>
<feature type="transmembrane region" description="Helical" evidence="1">
    <location>
        <begin position="284"/>
        <end position="301"/>
    </location>
</feature>
<evidence type="ECO:0000313" key="3">
    <source>
        <dbReference type="Proteomes" id="UP000321617"/>
    </source>
</evidence>
<feature type="transmembrane region" description="Helical" evidence="1">
    <location>
        <begin position="237"/>
        <end position="261"/>
    </location>
</feature>
<feature type="transmembrane region" description="Helical" evidence="1">
    <location>
        <begin position="85"/>
        <end position="104"/>
    </location>
</feature>
<keyword evidence="1" id="KW-0812">Transmembrane</keyword>
<reference evidence="2 3" key="1">
    <citation type="journal article" date="2013" name="Stand. Genomic Sci.">
        <title>Genomic Encyclopedia of Type Strains, Phase I: The one thousand microbial genomes (KMG-I) project.</title>
        <authorList>
            <person name="Kyrpides N.C."/>
            <person name="Woyke T."/>
            <person name="Eisen J.A."/>
            <person name="Garrity G."/>
            <person name="Lilburn T.G."/>
            <person name="Beck B.J."/>
            <person name="Whitman W.B."/>
            <person name="Hugenholtz P."/>
            <person name="Klenk H.P."/>
        </authorList>
    </citation>
    <scope>NUCLEOTIDE SEQUENCE [LARGE SCALE GENOMIC DNA]</scope>
    <source>
        <strain evidence="2 3">DSM 45044</strain>
    </source>
</reference>
<dbReference type="AlphaFoldDB" id="A0A562V1D1"/>
<evidence type="ECO:0000256" key="1">
    <source>
        <dbReference type="SAM" id="Phobius"/>
    </source>
</evidence>
<protein>
    <submittedName>
        <fullName evidence="2">Uncharacterized protein</fullName>
    </submittedName>
</protein>
<keyword evidence="3" id="KW-1185">Reference proteome</keyword>
<comment type="caution">
    <text evidence="2">The sequence shown here is derived from an EMBL/GenBank/DDBJ whole genome shotgun (WGS) entry which is preliminary data.</text>
</comment>
<feature type="transmembrane region" description="Helical" evidence="1">
    <location>
        <begin position="209"/>
        <end position="230"/>
    </location>
</feature>
<gene>
    <name evidence="2" type="ORF">LX16_2382</name>
</gene>
<dbReference type="RefSeq" id="WP_147138080.1">
    <property type="nucleotide sequence ID" value="NZ_BAABIJ010000002.1"/>
</dbReference>
<feature type="transmembrane region" description="Helical" evidence="1">
    <location>
        <begin position="171"/>
        <end position="189"/>
    </location>
</feature>